<keyword evidence="7 11" id="KW-1133">Transmembrane helix</keyword>
<dbReference type="PANTHER" id="PTHR31392">
    <property type="entry name" value="ALPHA-1,3-MANNOSYLTRANSFERASE MNN1-RELATED"/>
    <property type="match status" value="1"/>
</dbReference>
<evidence type="ECO:0000256" key="2">
    <source>
        <dbReference type="ARBA" id="ARBA00009105"/>
    </source>
</evidence>
<proteinExistence type="inferred from homology"/>
<evidence type="ECO:0000256" key="4">
    <source>
        <dbReference type="ARBA" id="ARBA00022679"/>
    </source>
</evidence>
<keyword evidence="8 11" id="KW-0472">Membrane</keyword>
<sequence>MQRVSAKSSSPFCSISTTPKVERCLRKLPFVSFFFVLRCWKRFRSSNLEGRKEQIVTMYAAKTSTSTLGPSILTSDARRVTLGTVIIMMMMMMMMMSKMLANNVPFRTVPRSFRNPRTLILSTAVFAGILLLWFHWLHELQIREISAADDGIARVAGGRGGSRGSSGGPTASSQGSHHDGVTPGSIRTDDRNSFGGSDSQQETLDDVAIAQLETLNATSRYFADHPLGPPYRPIYGELGGRAKVLGGWLDVLGKLPAGPVREEMQETTDRMASSLFPYLRTDQLSQLRKSFAPGKKGIVIAAGGREGFRFACHLVGQLRKVYKTDIPIMLAYAGNEDLSPISRRKLDHYLGMEYEEVQYLDLWKVFDDDTIQLLQNGWATKAFALLAAPWEEVVMLDADAVLLQDPRAFFDHEGYREKGALLYHDRALFQYMFRERIDWWKGQIKHPGPELAKSKVWSQSFPEEGDSGAIVMNKGNTGVLMGLMHAAWQNSFDQREETTYKISYGDKETYWFGLELAGATYTFSDHYGAMAGWPASKVLGRRPEVKPTPDPAAAKNTTPKASYGKAAAMRQRDPQHAAGGGGMETGKTGASSAWVGNTGGSMAPGNAGAGTAGSSNQGTSNMGAGQRLPGQIPGGYVGGMDLTKRICSFTIAHTDDKGSLLWLNGGLLLNKLMDKKEFDVPTHWVLDGRWQKGIKKEDLSCMVGEHISDIPKKQQELLQSSIDVAKEMDAKIMLVR</sequence>
<evidence type="ECO:0000256" key="1">
    <source>
        <dbReference type="ARBA" id="ARBA00004606"/>
    </source>
</evidence>
<evidence type="ECO:0000256" key="9">
    <source>
        <dbReference type="ARBA" id="ARBA00023180"/>
    </source>
</evidence>
<evidence type="ECO:0000256" key="10">
    <source>
        <dbReference type="SAM" id="MobiDB-lite"/>
    </source>
</evidence>
<evidence type="ECO:0000256" key="7">
    <source>
        <dbReference type="ARBA" id="ARBA00022989"/>
    </source>
</evidence>
<gene>
    <name evidence="12" type="ORF">MKZ38_008443</name>
</gene>
<feature type="region of interest" description="Disordered" evidence="10">
    <location>
        <begin position="540"/>
        <end position="629"/>
    </location>
</feature>
<feature type="compositionally biased region" description="Gly residues" evidence="10">
    <location>
        <begin position="157"/>
        <end position="167"/>
    </location>
</feature>
<dbReference type="GO" id="GO:0016020">
    <property type="term" value="C:membrane"/>
    <property type="evidence" value="ECO:0007669"/>
    <property type="project" value="UniProtKB-SubCell"/>
</dbReference>
<dbReference type="PANTHER" id="PTHR31392:SF1">
    <property type="entry name" value="ALPHA-1,3-MANNOSYLTRANSFERASE MNN1-RELATED"/>
    <property type="match status" value="1"/>
</dbReference>
<feature type="transmembrane region" description="Helical" evidence="11">
    <location>
        <begin position="118"/>
        <end position="136"/>
    </location>
</feature>
<name>A0AAD5WNK7_9PEZI</name>
<evidence type="ECO:0000256" key="11">
    <source>
        <dbReference type="SAM" id="Phobius"/>
    </source>
</evidence>
<dbReference type="GO" id="GO:0000033">
    <property type="term" value="F:alpha-1,3-mannosyltransferase activity"/>
    <property type="evidence" value="ECO:0007669"/>
    <property type="project" value="TreeGrafter"/>
</dbReference>
<dbReference type="AlphaFoldDB" id="A0AAD5WNK7"/>
<comment type="caution">
    <text evidence="12">The sequence shown here is derived from an EMBL/GenBank/DDBJ whole genome shotgun (WGS) entry which is preliminary data.</text>
</comment>
<protein>
    <submittedName>
        <fullName evidence="12">Mannosyltransferase putative-domain-containing protein</fullName>
    </submittedName>
</protein>
<evidence type="ECO:0000256" key="3">
    <source>
        <dbReference type="ARBA" id="ARBA00022676"/>
    </source>
</evidence>
<evidence type="ECO:0000313" key="13">
    <source>
        <dbReference type="Proteomes" id="UP001201980"/>
    </source>
</evidence>
<evidence type="ECO:0000313" key="12">
    <source>
        <dbReference type="EMBL" id="KAJ2893571.1"/>
    </source>
</evidence>
<keyword evidence="5 11" id="KW-0812">Transmembrane</keyword>
<keyword evidence="6" id="KW-0735">Signal-anchor</keyword>
<keyword evidence="9" id="KW-0325">Glycoprotein</keyword>
<organism evidence="12 13">
    <name type="scientific">Zalerion maritima</name>
    <dbReference type="NCBI Taxonomy" id="339359"/>
    <lineage>
        <taxon>Eukaryota</taxon>
        <taxon>Fungi</taxon>
        <taxon>Dikarya</taxon>
        <taxon>Ascomycota</taxon>
        <taxon>Pezizomycotina</taxon>
        <taxon>Sordariomycetes</taxon>
        <taxon>Lulworthiomycetidae</taxon>
        <taxon>Lulworthiales</taxon>
        <taxon>Lulworthiaceae</taxon>
        <taxon>Zalerion</taxon>
    </lineage>
</organism>
<comment type="similarity">
    <text evidence="2">Belongs to the MNN1/MNT family.</text>
</comment>
<evidence type="ECO:0000256" key="8">
    <source>
        <dbReference type="ARBA" id="ARBA00023136"/>
    </source>
</evidence>
<feature type="compositionally biased region" description="Low complexity" evidence="10">
    <location>
        <begin position="612"/>
        <end position="621"/>
    </location>
</feature>
<comment type="subcellular location">
    <subcellularLocation>
        <location evidence="1">Membrane</location>
        <topology evidence="1">Single-pass type II membrane protein</topology>
    </subcellularLocation>
</comment>
<evidence type="ECO:0000256" key="6">
    <source>
        <dbReference type="ARBA" id="ARBA00022968"/>
    </source>
</evidence>
<dbReference type="InterPro" id="IPR029044">
    <property type="entry name" value="Nucleotide-diphossugar_trans"/>
</dbReference>
<keyword evidence="3 12" id="KW-0328">Glycosyltransferase</keyword>
<dbReference type="EMBL" id="JAKWBI020000588">
    <property type="protein sequence ID" value="KAJ2893571.1"/>
    <property type="molecule type" value="Genomic_DNA"/>
</dbReference>
<dbReference type="GO" id="GO:0005794">
    <property type="term" value="C:Golgi apparatus"/>
    <property type="evidence" value="ECO:0007669"/>
    <property type="project" value="TreeGrafter"/>
</dbReference>
<dbReference type="SUPFAM" id="SSF53448">
    <property type="entry name" value="Nucleotide-diphospho-sugar transferases"/>
    <property type="match status" value="1"/>
</dbReference>
<dbReference type="Proteomes" id="UP001201980">
    <property type="component" value="Unassembled WGS sequence"/>
</dbReference>
<feature type="transmembrane region" description="Helical" evidence="11">
    <location>
        <begin position="80"/>
        <end position="97"/>
    </location>
</feature>
<feature type="region of interest" description="Disordered" evidence="10">
    <location>
        <begin position="156"/>
        <end position="200"/>
    </location>
</feature>
<dbReference type="GO" id="GO:0006493">
    <property type="term" value="P:protein O-linked glycosylation"/>
    <property type="evidence" value="ECO:0007669"/>
    <property type="project" value="TreeGrafter"/>
</dbReference>
<keyword evidence="4" id="KW-0808">Transferase</keyword>
<accession>A0AAD5WNK7</accession>
<reference evidence="12" key="1">
    <citation type="submission" date="2022-07" db="EMBL/GenBank/DDBJ databases">
        <title>Draft genome sequence of Zalerion maritima ATCC 34329, a (micro)plastics degrading marine fungus.</title>
        <authorList>
            <person name="Paco A."/>
            <person name="Goncalves M.F.M."/>
            <person name="Rocha-Santos T.A.P."/>
            <person name="Alves A."/>
        </authorList>
    </citation>
    <scope>NUCLEOTIDE SEQUENCE</scope>
    <source>
        <strain evidence="12">ATCC 34329</strain>
    </source>
</reference>
<dbReference type="InterPro" id="IPR022751">
    <property type="entry name" value="Alpha_mannosyltransferase"/>
</dbReference>
<dbReference type="Pfam" id="PF11051">
    <property type="entry name" value="Mannosyl_trans3"/>
    <property type="match status" value="1"/>
</dbReference>
<evidence type="ECO:0000256" key="5">
    <source>
        <dbReference type="ARBA" id="ARBA00022692"/>
    </source>
</evidence>
<keyword evidence="13" id="KW-1185">Reference proteome</keyword>